<dbReference type="EMBL" id="LR134355">
    <property type="protein sequence ID" value="VEG48407.1"/>
    <property type="molecule type" value="Genomic_DNA"/>
</dbReference>
<keyword evidence="4" id="KW-1185">Reference proteome</keyword>
<feature type="transmembrane region" description="Helical" evidence="2">
    <location>
        <begin position="75"/>
        <end position="101"/>
    </location>
</feature>
<dbReference type="InterPro" id="IPR047958">
    <property type="entry name" value="B-4DMT-like"/>
</dbReference>
<keyword evidence="2 3" id="KW-0812">Transmembrane</keyword>
<dbReference type="InterPro" id="IPR036259">
    <property type="entry name" value="MFS_trans_sf"/>
</dbReference>
<feature type="region of interest" description="Disordered" evidence="1">
    <location>
        <begin position="146"/>
        <end position="200"/>
    </location>
</feature>
<organism evidence="3 4">
    <name type="scientific">Mycolicibacterium chitae</name>
    <name type="common">Mycobacterium chitae</name>
    <dbReference type="NCBI Taxonomy" id="1792"/>
    <lineage>
        <taxon>Bacteria</taxon>
        <taxon>Bacillati</taxon>
        <taxon>Actinomycetota</taxon>
        <taxon>Actinomycetes</taxon>
        <taxon>Mycobacteriales</taxon>
        <taxon>Mycobacteriaceae</taxon>
        <taxon>Mycolicibacterium</taxon>
    </lineage>
</organism>
<keyword evidence="2" id="KW-0472">Membrane</keyword>
<dbReference type="OrthoDB" id="4375786at2"/>
<feature type="compositionally biased region" description="Basic and acidic residues" evidence="1">
    <location>
        <begin position="187"/>
        <end position="200"/>
    </location>
</feature>
<dbReference type="NCBIfam" id="NF037996">
    <property type="entry name" value="B-4DMT"/>
    <property type="match status" value="1"/>
</dbReference>
<dbReference type="SUPFAM" id="SSF103473">
    <property type="entry name" value="MFS general substrate transporter"/>
    <property type="match status" value="1"/>
</dbReference>
<evidence type="ECO:0000313" key="3">
    <source>
        <dbReference type="EMBL" id="VEG48407.1"/>
    </source>
</evidence>
<sequence>MSKWLLRGLVFAGLMIVVRLVQGTLINQFETQALLISVVLLAIFGVLAVLWGLLDGRSDARANPDPDRRNDLAMTWLLAGLVAGLLSGLVCWVISLVYPALYVGGLINELTTFAAFTALLVFLPAITAAAVGRWLVDRKAPPLERRRESDWDEERADTDVFAAVRDDEHTAGAQEYPEQQSSSVALAERDPADEQQRRDQ</sequence>
<reference evidence="3 4" key="1">
    <citation type="submission" date="2018-12" db="EMBL/GenBank/DDBJ databases">
        <authorList>
            <consortium name="Pathogen Informatics"/>
        </authorList>
    </citation>
    <scope>NUCLEOTIDE SEQUENCE [LARGE SCALE GENOMIC DNA]</scope>
    <source>
        <strain evidence="3 4">NCTC10485</strain>
    </source>
</reference>
<name>A0A448I7A7_MYCCI</name>
<accession>A0A448I7A7</accession>
<dbReference type="RefSeq" id="WP_126334209.1">
    <property type="nucleotide sequence ID" value="NZ_AP022604.1"/>
</dbReference>
<evidence type="ECO:0000256" key="1">
    <source>
        <dbReference type="SAM" id="MobiDB-lite"/>
    </source>
</evidence>
<keyword evidence="2" id="KW-1133">Transmembrane helix</keyword>
<evidence type="ECO:0000313" key="4">
    <source>
        <dbReference type="Proteomes" id="UP000282551"/>
    </source>
</evidence>
<feature type="transmembrane region" description="Helical" evidence="2">
    <location>
        <begin position="33"/>
        <end position="54"/>
    </location>
</feature>
<evidence type="ECO:0000256" key="2">
    <source>
        <dbReference type="SAM" id="Phobius"/>
    </source>
</evidence>
<dbReference type="AlphaFoldDB" id="A0A448I7A7"/>
<proteinExistence type="predicted"/>
<gene>
    <name evidence="3" type="ORF">NCTC10485_02701</name>
</gene>
<protein>
    <submittedName>
        <fullName evidence="3">Transmembrane protein</fullName>
    </submittedName>
</protein>
<dbReference type="Proteomes" id="UP000282551">
    <property type="component" value="Chromosome"/>
</dbReference>
<feature type="transmembrane region" description="Helical" evidence="2">
    <location>
        <begin position="113"/>
        <end position="136"/>
    </location>
</feature>